<evidence type="ECO:0008006" key="4">
    <source>
        <dbReference type="Google" id="ProtNLM"/>
    </source>
</evidence>
<dbReference type="Proteomes" id="UP000294239">
    <property type="component" value="Unassembled WGS sequence"/>
</dbReference>
<accession>A0ABY1Y483</accession>
<reference evidence="2 3" key="1">
    <citation type="submission" date="2019-02" db="EMBL/GenBank/DDBJ databases">
        <title>Current taxonomic status of genus Agrobacterium and description of Agrobacterium cavarae sp. nov. isolated from maize roots.</title>
        <authorList>
            <person name="Flores-Felix J.D."/>
            <person name="Menendez E."/>
            <person name="Ramirez-Bahena M.H."/>
            <person name="Garcia-Fraile P."/>
            <person name="Velazquez E."/>
        </authorList>
    </citation>
    <scope>NUCLEOTIDE SEQUENCE [LARGE SCALE GENOMIC DNA]</scope>
    <source>
        <strain evidence="2 3">RZME10</strain>
    </source>
</reference>
<dbReference type="GeneID" id="301043221"/>
<comment type="caution">
    <text evidence="2">The sequence shown here is derived from an EMBL/GenBank/DDBJ whole genome shotgun (WGS) entry which is preliminary data.</text>
</comment>
<evidence type="ECO:0000256" key="1">
    <source>
        <dbReference type="SAM" id="Coils"/>
    </source>
</evidence>
<sequence>MSRIAEIRMTGRGQLDAMIRFNRGPNVVSGDSDTGKSYLARLVDYVLGADELKKTIDEAADYETVWLEFRNAEDEVLTLERSLQGGEVLAYSHSICDLIGDDNFEAPRPDKERVRRDDNQVEILASKRQGRSVVPDVTSRVFPFFGLPETVTLRKNAGGETQRLSIRTMLPIFLVDENDIITEGSPILRGGFGDTAEKRMFSYLLTGKDDVSIVAQEKREIVSARLQAQRDLLADLIAPLNARLKERKADEEEESINRLEDTITRLSEALERNAAERSRLQSERGTVYQSLVKSETQVVALDAMLTRYRLLDERYLSDLQRLDFIAEGSYYLDGLQTNACPLCGQSLEGAEHDHPDDLGPKFSSEEVYGSASAEAAKIRGLQADLQNAISDLRQRRDDWKHGASEDAARLQEIDRLQDAVLAPARQQTKASLDDVVNKRLDLQSARADRSEAAKLERMKAELEKAMEEPLKKLKWAPLDPMATTELCKEIEAVLKDWSWKDDVRVEFEESQYDIKVNGKVRRAHGKGFRAVMHAAISVALLRYCRSRGKPHPGFIVLDSPLTTVKQGRGQTNIEADDGRIEPTIEPKFWESLASVDPSMQIIVLDNKEPPPELAEKLNLQIFAGLGAKPGERRGFIPDRPPNKL</sequence>
<keyword evidence="1" id="KW-0175">Coiled coil</keyword>
<organism evidence="2 3">
    <name type="scientific">Agrobacterium cavarae</name>
    <dbReference type="NCBI Taxonomy" id="2528239"/>
    <lineage>
        <taxon>Bacteria</taxon>
        <taxon>Pseudomonadati</taxon>
        <taxon>Pseudomonadota</taxon>
        <taxon>Alphaproteobacteria</taxon>
        <taxon>Hyphomicrobiales</taxon>
        <taxon>Rhizobiaceae</taxon>
        <taxon>Rhizobium/Agrobacterium group</taxon>
        <taxon>Agrobacterium</taxon>
    </lineage>
</organism>
<feature type="coiled-coil region" evidence="1">
    <location>
        <begin position="242"/>
        <end position="283"/>
    </location>
</feature>
<dbReference type="RefSeq" id="WP_130979046.1">
    <property type="nucleotide sequence ID" value="NZ_SISF01000033.1"/>
</dbReference>
<evidence type="ECO:0000313" key="2">
    <source>
        <dbReference type="EMBL" id="TBN09238.1"/>
    </source>
</evidence>
<protein>
    <recommendedName>
        <fullName evidence="4">Rad50/SbcC-type AAA domain-containing protein</fullName>
    </recommendedName>
</protein>
<dbReference type="EMBL" id="SISF01000033">
    <property type="protein sequence ID" value="TBN09238.1"/>
    <property type="molecule type" value="Genomic_DNA"/>
</dbReference>
<dbReference type="InterPro" id="IPR027417">
    <property type="entry name" value="P-loop_NTPase"/>
</dbReference>
<evidence type="ECO:0000313" key="3">
    <source>
        <dbReference type="Proteomes" id="UP000294239"/>
    </source>
</evidence>
<name>A0ABY1Y483_9HYPH</name>
<proteinExistence type="predicted"/>
<keyword evidence="3" id="KW-1185">Reference proteome</keyword>
<gene>
    <name evidence="2" type="ORF">EYC79_18745</name>
</gene>
<dbReference type="Gene3D" id="3.40.50.300">
    <property type="entry name" value="P-loop containing nucleotide triphosphate hydrolases"/>
    <property type="match status" value="1"/>
</dbReference>